<accession>A0ABN2K570</accession>
<name>A0ABN2K570_9MICO</name>
<comment type="caution">
    <text evidence="3">The sequence shown here is derived from an EMBL/GenBank/DDBJ whole genome shotgun (WGS) entry which is preliminary data.</text>
</comment>
<feature type="chain" id="PRO_5047120241" evidence="2">
    <location>
        <begin position="27"/>
        <end position="234"/>
    </location>
</feature>
<sequence length="234" mass="24405">MTARLSAAAAILAGAIAVPMAAPANAWTADVIANVDLTSTIKKLNQTTTFPRGQFTGVLDSDARTIVGETAIPPATSQLKIGSLPLADVTIKIIPQGTSRTDISFDGWDWALHTTQTVGLQIVSLKPLGMPINMVGNYGKSTPSPRRSTVASPPRGPARGRPTTIGRRAPIRSRGSATAASSPPTSSIWPSPAPATRRACTSRADAPPIRGGRGPNPRGWSSRCGRPSPHTLHQ</sequence>
<dbReference type="EMBL" id="BAAAPN010000017">
    <property type="protein sequence ID" value="GAA1748563.1"/>
    <property type="molecule type" value="Genomic_DNA"/>
</dbReference>
<proteinExistence type="predicted"/>
<evidence type="ECO:0000313" key="4">
    <source>
        <dbReference type="Proteomes" id="UP001501475"/>
    </source>
</evidence>
<organism evidence="3 4">
    <name type="scientific">Nostocoides vanveenii</name>
    <dbReference type="NCBI Taxonomy" id="330835"/>
    <lineage>
        <taxon>Bacteria</taxon>
        <taxon>Bacillati</taxon>
        <taxon>Actinomycetota</taxon>
        <taxon>Actinomycetes</taxon>
        <taxon>Micrococcales</taxon>
        <taxon>Intrasporangiaceae</taxon>
        <taxon>Nostocoides</taxon>
    </lineage>
</organism>
<protein>
    <submittedName>
        <fullName evidence="3">Uncharacterized protein</fullName>
    </submittedName>
</protein>
<dbReference type="Proteomes" id="UP001501475">
    <property type="component" value="Unassembled WGS sequence"/>
</dbReference>
<evidence type="ECO:0000313" key="3">
    <source>
        <dbReference type="EMBL" id="GAA1748563.1"/>
    </source>
</evidence>
<keyword evidence="2" id="KW-0732">Signal</keyword>
<keyword evidence="4" id="KW-1185">Reference proteome</keyword>
<dbReference type="RefSeq" id="WP_344062002.1">
    <property type="nucleotide sequence ID" value="NZ_BAAAPN010000017.1"/>
</dbReference>
<reference evidence="3 4" key="1">
    <citation type="journal article" date="2019" name="Int. J. Syst. Evol. Microbiol.">
        <title>The Global Catalogue of Microorganisms (GCM) 10K type strain sequencing project: providing services to taxonomists for standard genome sequencing and annotation.</title>
        <authorList>
            <consortium name="The Broad Institute Genomics Platform"/>
            <consortium name="The Broad Institute Genome Sequencing Center for Infectious Disease"/>
            <person name="Wu L."/>
            <person name="Ma J."/>
        </authorList>
    </citation>
    <scope>NUCLEOTIDE SEQUENCE [LARGE SCALE GENOMIC DNA]</scope>
    <source>
        <strain evidence="3 4">JCM 15591</strain>
    </source>
</reference>
<evidence type="ECO:0000256" key="2">
    <source>
        <dbReference type="SAM" id="SignalP"/>
    </source>
</evidence>
<evidence type="ECO:0000256" key="1">
    <source>
        <dbReference type="SAM" id="MobiDB-lite"/>
    </source>
</evidence>
<feature type="compositionally biased region" description="Low complexity" evidence="1">
    <location>
        <begin position="207"/>
        <end position="219"/>
    </location>
</feature>
<feature type="compositionally biased region" description="Polar residues" evidence="1">
    <location>
        <begin position="139"/>
        <end position="151"/>
    </location>
</feature>
<feature type="region of interest" description="Disordered" evidence="1">
    <location>
        <begin position="136"/>
        <end position="234"/>
    </location>
</feature>
<feature type="compositionally biased region" description="Low complexity" evidence="1">
    <location>
        <begin position="176"/>
        <end position="196"/>
    </location>
</feature>
<feature type="signal peptide" evidence="2">
    <location>
        <begin position="1"/>
        <end position="26"/>
    </location>
</feature>
<gene>
    <name evidence="3" type="ORF">GCM10009810_06360</name>
</gene>
<feature type="compositionally biased region" description="Low complexity" evidence="1">
    <location>
        <begin position="157"/>
        <end position="168"/>
    </location>
</feature>